<keyword evidence="2" id="KW-0472">Membrane</keyword>
<reference evidence="3 4" key="1">
    <citation type="submission" date="2016-07" db="EMBL/GenBank/DDBJ databases">
        <title>Pervasive Adenine N6-methylation of Active Genes in Fungi.</title>
        <authorList>
            <consortium name="DOE Joint Genome Institute"/>
            <person name="Mondo S.J."/>
            <person name="Dannebaum R.O."/>
            <person name="Kuo R.C."/>
            <person name="Labutti K."/>
            <person name="Haridas S."/>
            <person name="Kuo A."/>
            <person name="Salamov A."/>
            <person name="Ahrendt S.R."/>
            <person name="Lipzen A."/>
            <person name="Sullivan W."/>
            <person name="Andreopoulos W.B."/>
            <person name="Clum A."/>
            <person name="Lindquist E."/>
            <person name="Daum C."/>
            <person name="Ramamoorthy G.K."/>
            <person name="Gryganskyi A."/>
            <person name="Culley D."/>
            <person name="Magnuson J.K."/>
            <person name="James T.Y."/>
            <person name="O'Malley M.A."/>
            <person name="Stajich J.E."/>
            <person name="Spatafora J.W."/>
            <person name="Visel A."/>
            <person name="Grigoriev I.V."/>
        </authorList>
    </citation>
    <scope>NUCLEOTIDE SEQUENCE [LARGE SCALE GENOMIC DNA]</scope>
    <source>
        <strain evidence="3 4">62-1032</strain>
    </source>
</reference>
<dbReference type="InParanoid" id="A0A1Y2DR69"/>
<keyword evidence="4" id="KW-1185">Reference proteome</keyword>
<dbReference type="OrthoDB" id="411632at2759"/>
<keyword evidence="2" id="KW-0812">Transmembrane</keyword>
<gene>
    <name evidence="3" type="ORF">BCR35DRAFT_270797</name>
</gene>
<dbReference type="AlphaFoldDB" id="A0A1Y2DR69"/>
<feature type="transmembrane region" description="Helical" evidence="2">
    <location>
        <begin position="44"/>
        <end position="65"/>
    </location>
</feature>
<keyword evidence="2" id="KW-1133">Transmembrane helix</keyword>
<evidence type="ECO:0000313" key="4">
    <source>
        <dbReference type="Proteomes" id="UP000193467"/>
    </source>
</evidence>
<protein>
    <submittedName>
        <fullName evidence="3">Proteophosphoglycan 5</fullName>
    </submittedName>
</protein>
<evidence type="ECO:0000256" key="1">
    <source>
        <dbReference type="SAM" id="MobiDB-lite"/>
    </source>
</evidence>
<dbReference type="EMBL" id="MCGR01000072">
    <property type="protein sequence ID" value="ORY61155.1"/>
    <property type="molecule type" value="Genomic_DNA"/>
</dbReference>
<feature type="region of interest" description="Disordered" evidence="1">
    <location>
        <begin position="414"/>
        <end position="440"/>
    </location>
</feature>
<evidence type="ECO:0000313" key="3">
    <source>
        <dbReference type="EMBL" id="ORY61155.1"/>
    </source>
</evidence>
<organism evidence="3 4">
    <name type="scientific">Leucosporidium creatinivorum</name>
    <dbReference type="NCBI Taxonomy" id="106004"/>
    <lineage>
        <taxon>Eukaryota</taxon>
        <taxon>Fungi</taxon>
        <taxon>Dikarya</taxon>
        <taxon>Basidiomycota</taxon>
        <taxon>Pucciniomycotina</taxon>
        <taxon>Microbotryomycetes</taxon>
        <taxon>Leucosporidiales</taxon>
        <taxon>Leucosporidium</taxon>
    </lineage>
</organism>
<dbReference type="Proteomes" id="UP000193467">
    <property type="component" value="Unassembled WGS sequence"/>
</dbReference>
<name>A0A1Y2DR69_9BASI</name>
<proteinExistence type="predicted"/>
<dbReference type="STRING" id="106004.A0A1Y2DR69"/>
<evidence type="ECO:0000256" key="2">
    <source>
        <dbReference type="SAM" id="Phobius"/>
    </source>
</evidence>
<sequence length="440" mass="49190">MSRRPSVSYRSSLDLKADDDALDHQALLANAATRPTRLPRTYRCLRTSAFLGWTLSFLLLITLVVSHSTMAPEIPRVDLRGMALSGGKAMISSKESSVAATVLKDLPQADRAVEAGKKELAYPQRAGGLQSRVTIVSGFYRIDSGKKHRVSEYHEWLTTFLHSVELPIVFYCAPELRAYVKGLRGSKPITIISDYETPFSMPPLEDLGGREWAVAQHKIDPEKHVHVPDVYGIWTAKPWIVKHAKDLDPYHSEYFFWVDAGGFRESNVVHSFLGLASALDKIYSTVPDDTLILSATTLPFEAGLEYVKGAKKGGELDRGDRLQGGWYGGKKAGVDWWERETMKITVLQAAMQKFAAKEQPVWTQAARLNWPKIYVQNMAWRTGPDCGPDMWFAFEQFADGDECEIPAWNGPQYAKELEGSKSPAGREGGVRQGGREQRLR</sequence>
<accession>A0A1Y2DR69</accession>
<comment type="caution">
    <text evidence="3">The sequence shown here is derived from an EMBL/GenBank/DDBJ whole genome shotgun (WGS) entry which is preliminary data.</text>
</comment>